<evidence type="ECO:0000256" key="7">
    <source>
        <dbReference type="SAM" id="SignalP"/>
    </source>
</evidence>
<keyword evidence="3" id="KW-0418">Kinase</keyword>
<evidence type="ECO:0000256" key="5">
    <source>
        <dbReference type="ARBA" id="ARBA00037982"/>
    </source>
</evidence>
<dbReference type="Gene3D" id="3.30.200.20">
    <property type="entry name" value="Phosphorylase Kinase, domain 1"/>
    <property type="match status" value="1"/>
</dbReference>
<keyword evidence="11" id="KW-1185">Reference proteome</keyword>
<protein>
    <recommendedName>
        <fullName evidence="12">Protein kinase domain-containing protein</fullName>
    </recommendedName>
</protein>
<dbReference type="InterPro" id="IPR000719">
    <property type="entry name" value="Prot_kinase_dom"/>
</dbReference>
<dbReference type="SMART" id="SM00220">
    <property type="entry name" value="S_TKc"/>
    <property type="match status" value="1"/>
</dbReference>
<dbReference type="Gene3D" id="2.170.270.10">
    <property type="entry name" value="SET domain"/>
    <property type="match status" value="2"/>
</dbReference>
<organism evidence="10 11">
    <name type="scientific">Pycnococcus provasolii</name>
    <dbReference type="NCBI Taxonomy" id="41880"/>
    <lineage>
        <taxon>Eukaryota</taxon>
        <taxon>Viridiplantae</taxon>
        <taxon>Chlorophyta</taxon>
        <taxon>Pseudoscourfieldiophyceae</taxon>
        <taxon>Pseudoscourfieldiales</taxon>
        <taxon>Pycnococcaceae</taxon>
        <taxon>Pycnococcus</taxon>
    </lineage>
</organism>
<dbReference type="GO" id="GO:0005737">
    <property type="term" value="C:cytoplasm"/>
    <property type="evidence" value="ECO:0007669"/>
    <property type="project" value="TreeGrafter"/>
</dbReference>
<dbReference type="Pfam" id="PF00069">
    <property type="entry name" value="Pkinase"/>
    <property type="match status" value="1"/>
</dbReference>
<dbReference type="GO" id="GO:0005524">
    <property type="term" value="F:ATP binding"/>
    <property type="evidence" value="ECO:0007669"/>
    <property type="project" value="UniProtKB-KW"/>
</dbReference>
<reference evidence="10" key="1">
    <citation type="submission" date="2020-10" db="EMBL/GenBank/DDBJ databases">
        <title>Unveiling of a novel bifunctional photoreceptor, Dualchrome1, isolated from a cosmopolitan green alga.</title>
        <authorList>
            <person name="Suzuki S."/>
            <person name="Kawachi M."/>
        </authorList>
    </citation>
    <scope>NUCLEOTIDE SEQUENCE</scope>
    <source>
        <strain evidence="10">NIES 2893</strain>
    </source>
</reference>
<dbReference type="GO" id="GO:0004672">
    <property type="term" value="F:protein kinase activity"/>
    <property type="evidence" value="ECO:0007669"/>
    <property type="project" value="InterPro"/>
</dbReference>
<evidence type="ECO:0000313" key="11">
    <source>
        <dbReference type="Proteomes" id="UP000660262"/>
    </source>
</evidence>
<dbReference type="InterPro" id="IPR050339">
    <property type="entry name" value="CC_SR_Kinase"/>
</dbReference>
<dbReference type="PROSITE" id="PS50280">
    <property type="entry name" value="SET"/>
    <property type="match status" value="1"/>
</dbReference>
<evidence type="ECO:0000259" key="8">
    <source>
        <dbReference type="PROSITE" id="PS50011"/>
    </source>
</evidence>
<evidence type="ECO:0000256" key="4">
    <source>
        <dbReference type="ARBA" id="ARBA00022840"/>
    </source>
</evidence>
<name>A0A830HZD4_9CHLO</name>
<feature type="region of interest" description="Disordered" evidence="6">
    <location>
        <begin position="810"/>
        <end position="909"/>
    </location>
</feature>
<evidence type="ECO:0008006" key="12">
    <source>
        <dbReference type="Google" id="ProtNLM"/>
    </source>
</evidence>
<evidence type="ECO:0000256" key="6">
    <source>
        <dbReference type="SAM" id="MobiDB-lite"/>
    </source>
</evidence>
<feature type="domain" description="Protein kinase" evidence="8">
    <location>
        <begin position="552"/>
        <end position="807"/>
    </location>
</feature>
<feature type="chain" id="PRO_5032502488" description="Protein kinase domain-containing protein" evidence="7">
    <location>
        <begin position="31"/>
        <end position="1548"/>
    </location>
</feature>
<dbReference type="GO" id="GO:0005634">
    <property type="term" value="C:nucleus"/>
    <property type="evidence" value="ECO:0007669"/>
    <property type="project" value="TreeGrafter"/>
</dbReference>
<dbReference type="InterPro" id="IPR008271">
    <property type="entry name" value="Ser/Thr_kinase_AS"/>
</dbReference>
<evidence type="ECO:0000259" key="9">
    <source>
        <dbReference type="PROSITE" id="PS50280"/>
    </source>
</evidence>
<accession>A0A830HZD4</accession>
<gene>
    <name evidence="10" type="ORF">PPROV_000952200</name>
</gene>
<dbReference type="SUPFAM" id="SSF82199">
    <property type="entry name" value="SET domain"/>
    <property type="match status" value="2"/>
</dbReference>
<dbReference type="Pfam" id="PF13407">
    <property type="entry name" value="Peripla_BP_4"/>
    <property type="match status" value="1"/>
</dbReference>
<evidence type="ECO:0000256" key="2">
    <source>
        <dbReference type="ARBA" id="ARBA00022741"/>
    </source>
</evidence>
<proteinExistence type="inferred from homology"/>
<dbReference type="Proteomes" id="UP000660262">
    <property type="component" value="Unassembled WGS sequence"/>
</dbReference>
<keyword evidence="1" id="KW-0808">Transferase</keyword>
<dbReference type="InterPro" id="IPR028082">
    <property type="entry name" value="Peripla_BP_I"/>
</dbReference>
<dbReference type="Pfam" id="PF00856">
    <property type="entry name" value="SET"/>
    <property type="match status" value="1"/>
</dbReference>
<dbReference type="Gene3D" id="1.10.510.10">
    <property type="entry name" value="Transferase(Phosphotransferase) domain 1"/>
    <property type="match status" value="1"/>
</dbReference>
<dbReference type="PROSITE" id="PS50011">
    <property type="entry name" value="PROTEIN_KINASE_DOM"/>
    <property type="match status" value="1"/>
</dbReference>
<feature type="domain" description="SET" evidence="9">
    <location>
        <begin position="1351"/>
        <end position="1490"/>
    </location>
</feature>
<keyword evidence="7" id="KW-0732">Signal</keyword>
<feature type="signal peptide" evidence="7">
    <location>
        <begin position="1"/>
        <end position="30"/>
    </location>
</feature>
<dbReference type="PANTHER" id="PTHR11042">
    <property type="entry name" value="EUKARYOTIC TRANSLATION INITIATION FACTOR 2-ALPHA KINASE EIF2-ALPHA KINASE -RELATED"/>
    <property type="match status" value="1"/>
</dbReference>
<dbReference type="SMART" id="SM00317">
    <property type="entry name" value="SET"/>
    <property type="match status" value="1"/>
</dbReference>
<dbReference type="EMBL" id="BNJQ01000031">
    <property type="protein sequence ID" value="GHP10791.1"/>
    <property type="molecule type" value="Genomic_DNA"/>
</dbReference>
<evidence type="ECO:0000256" key="3">
    <source>
        <dbReference type="ARBA" id="ARBA00022777"/>
    </source>
</evidence>
<dbReference type="OrthoDB" id="5337378at2759"/>
<sequence>MPVWGRRTRVPLWLCLVSTTILHLGLGTQALCVPGLVNTNGACALPPPPSAQFEPDDATNTCPCLYRKHAKIIMVTHGSFANNFWGVVEDAATRASRDLGVELSYRVNEEGYDLDAMRKLIEQAVSEKPDGLAISLPDVDTLGPAIKSAVAAGIPVVSLNSGSDNFQELGLLAHFGQVESYAGTKGCERFKSLGAKKVLVIDIESGANSALVDRADGCAAALPTKVIFTARSVESIYRAVSEAFEEDAELDAILALNSASATPAIRKWREENPSRGASTLYATFDFDADTAQFMKDGNVAFSIDQQQYLQGYLPVVYLATLNTTALLAPPRKHKFPALIAKQKEISYGIGVEGFTFEDEEVMPDILTQDPSSHGKADSWKPSPLSVLVSPTNTTDTTLTETETPTAAAVTENTPTYGASRSFQGAFHEPYEVCGLQVGPRQYGQVGLSPLAVSDTTMLGRSDEYEDEMPSTPLRSPEHCETPKLPTGAPTPMSAHGGHSPWFAGPPPTPVPSKRAAPRVDRTDSLNETKVLVALQRTESVVNPQLFRYENHFVFVQQLGATQTSEVWHVKQKSDGSDWALKKSRHDFRGKADRERLVAEIKSVANLPVHPHIIRYKRAWQQDSHLYTQMELANNGTLTLLIDRNGGRLFEQALWLVLGEMSSALELLSQHGVQHLDIKPDNIFVDTTGHCKLGDFGSALRSATSSASWEEGDGRYVSPELLDESAPPSTASDVFSLGASLYHAAYGRPLERDWMVPREDWLNASLDALAATGHVTADLMSVLRAMLRRTPEQRPTPLELRILAAKAVSMAATPCPPSPRTNAAPPSGNTTRRTRSAQNQPAPHTPDACAADARYPSDPRPGETACRRRHSSPRKAPRTELPTRRPWKGVQLREAETKDGASSSLSSSPSPMLLGIRLVSFDTEDDENTSEDEDDTVDRVVDVSVVASHEGFQVSSQTALKSEFPEPIKHIFEAAAKQTSDRYLVIWQDVAGKISLRGHEPRVTNHRFLLAALKDAKTNCRCRIVSEGRGDDGYAYALEAAVDMDTSAVVGVETGVATTEEEFKERMGDSLLGLHSTHVESKLWKGVDSLKHHKIPEMRIDCTAHGNQFRVVNDPLWAAQDYYVPSMCNMGAFLVFDTERAMPNLAYFTTRAVKKGEQLFVDWGPDAWMPMMERYLTNQAETSLWYWRWLNILKSASHGLDGLDETRIEARVKKLRSSVLYFDPCSRGYCGVNDYLPAGENPRDGVKYAGDLPPAHDEKRIKMYEHMTEEEGLEVVDAKDVYTSMGLSLENENQYNVEQLEPDVLDKLKHVNTKKLELRGWHMVENEPEVLAILRGYDEDDRTHVVEVQYVPHPCRYFTPPDSKAYGLIAARELEMGDVVEVYAGNLWAGETLANASERGDVDPHTDHYAYDIDLTGLIAAGYDGPSLLVENKAIPCKARFANCRFMREGGEKDVNCHAELWWDDERKLPVVVFAASRRIPKDEEIVVDYGGDYWRIVWKHLVRAHAEFWVRTYARCEELERVINENKLDLPPMPDAKFDKYFPNLAKA</sequence>
<comment type="caution">
    <text evidence="10">The sequence shown here is derived from an EMBL/GenBank/DDBJ whole genome shotgun (WGS) entry which is preliminary data.</text>
</comment>
<comment type="similarity">
    <text evidence="5">Belongs to the protein kinase superfamily. Ser/Thr protein kinase family. GCN2 subfamily.</text>
</comment>
<evidence type="ECO:0000256" key="1">
    <source>
        <dbReference type="ARBA" id="ARBA00022679"/>
    </source>
</evidence>
<dbReference type="Gene3D" id="3.40.50.2300">
    <property type="match status" value="2"/>
</dbReference>
<dbReference type="PROSITE" id="PS00108">
    <property type="entry name" value="PROTEIN_KINASE_ST"/>
    <property type="match status" value="1"/>
</dbReference>
<dbReference type="InterPro" id="IPR046341">
    <property type="entry name" value="SET_dom_sf"/>
</dbReference>
<dbReference type="SUPFAM" id="SSF56112">
    <property type="entry name" value="Protein kinase-like (PK-like)"/>
    <property type="match status" value="1"/>
</dbReference>
<keyword evidence="2" id="KW-0547">Nucleotide-binding</keyword>
<dbReference type="InterPro" id="IPR011009">
    <property type="entry name" value="Kinase-like_dom_sf"/>
</dbReference>
<feature type="compositionally biased region" description="Basic residues" evidence="6">
    <location>
        <begin position="866"/>
        <end position="875"/>
    </location>
</feature>
<dbReference type="InterPro" id="IPR025997">
    <property type="entry name" value="SBP_2_dom"/>
</dbReference>
<feature type="compositionally biased region" description="Low complexity" evidence="6">
    <location>
        <begin position="390"/>
        <end position="402"/>
    </location>
</feature>
<dbReference type="InterPro" id="IPR001214">
    <property type="entry name" value="SET_dom"/>
</dbReference>
<dbReference type="PANTHER" id="PTHR11042:SF189">
    <property type="entry name" value="PROTEIN KINASE DOMAIN-CONTAINING PROTEIN"/>
    <property type="match status" value="1"/>
</dbReference>
<dbReference type="SUPFAM" id="SSF53822">
    <property type="entry name" value="Periplasmic binding protein-like I"/>
    <property type="match status" value="1"/>
</dbReference>
<evidence type="ECO:0000313" key="10">
    <source>
        <dbReference type="EMBL" id="GHP10791.1"/>
    </source>
</evidence>
<feature type="compositionally biased region" description="Polar residues" evidence="6">
    <location>
        <begin position="826"/>
        <end position="841"/>
    </location>
</feature>
<feature type="region of interest" description="Disordered" evidence="6">
    <location>
        <begin position="369"/>
        <end position="402"/>
    </location>
</feature>
<keyword evidence="4" id="KW-0067">ATP-binding</keyword>